<organism evidence="1 2">
    <name type="scientific">Paragonimus westermani</name>
    <dbReference type="NCBI Taxonomy" id="34504"/>
    <lineage>
        <taxon>Eukaryota</taxon>
        <taxon>Metazoa</taxon>
        <taxon>Spiralia</taxon>
        <taxon>Lophotrochozoa</taxon>
        <taxon>Platyhelminthes</taxon>
        <taxon>Trematoda</taxon>
        <taxon>Digenea</taxon>
        <taxon>Plagiorchiida</taxon>
        <taxon>Troglotremata</taxon>
        <taxon>Troglotrematidae</taxon>
        <taxon>Paragonimus</taxon>
    </lineage>
</organism>
<reference evidence="1 2" key="1">
    <citation type="submission" date="2019-07" db="EMBL/GenBank/DDBJ databases">
        <title>Annotation for the trematode Paragonimus westermani.</title>
        <authorList>
            <person name="Choi Y.-J."/>
        </authorList>
    </citation>
    <scope>NUCLEOTIDE SEQUENCE [LARGE SCALE GENOMIC DNA]</scope>
    <source>
        <strain evidence="1">180907_Pwestermani</strain>
    </source>
</reference>
<dbReference type="OrthoDB" id="6243620at2759"/>
<dbReference type="AlphaFoldDB" id="A0A8T0DAA3"/>
<comment type="caution">
    <text evidence="1">The sequence shown here is derived from an EMBL/GenBank/DDBJ whole genome shotgun (WGS) entry which is preliminary data.</text>
</comment>
<keyword evidence="2" id="KW-1185">Reference proteome</keyword>
<protein>
    <submittedName>
        <fullName evidence="1">Uncharacterized protein</fullName>
    </submittedName>
</protein>
<dbReference type="EMBL" id="JTDF01010401">
    <property type="protein sequence ID" value="KAF8563884.1"/>
    <property type="molecule type" value="Genomic_DNA"/>
</dbReference>
<sequence length="98" mass="11393">MDVPSVDYRDKCPAYYDYYQKVLDRKMTMDDGDSRVETEDIPVEDTDESVDYTKEAISVFKTRLASYIDTVNKSMGSALRDSEKFSYKEKVFKTTRGL</sequence>
<gene>
    <name evidence="1" type="ORF">P879_10947</name>
</gene>
<name>A0A8T0DAA3_9TREM</name>
<dbReference type="Proteomes" id="UP000699462">
    <property type="component" value="Unassembled WGS sequence"/>
</dbReference>
<evidence type="ECO:0000313" key="2">
    <source>
        <dbReference type="Proteomes" id="UP000699462"/>
    </source>
</evidence>
<evidence type="ECO:0000313" key="1">
    <source>
        <dbReference type="EMBL" id="KAF8563884.1"/>
    </source>
</evidence>
<proteinExistence type="predicted"/>
<accession>A0A8T0DAA3</accession>